<dbReference type="GO" id="GO:0016757">
    <property type="term" value="F:glycosyltransferase activity"/>
    <property type="evidence" value="ECO:0007669"/>
    <property type="project" value="UniProtKB-KW"/>
</dbReference>
<evidence type="ECO:0000313" key="2">
    <source>
        <dbReference type="EMBL" id="MFD3275250.1"/>
    </source>
</evidence>
<reference evidence="2 3" key="1">
    <citation type="submission" date="2024-03" db="EMBL/GenBank/DDBJ databases">
        <title>Aquirufa genome sequencing.</title>
        <authorList>
            <person name="Pitt A."/>
            <person name="Hahn M.W."/>
        </authorList>
    </citation>
    <scope>NUCLEOTIDE SEQUENCE [LARGE SCALE GENOMIC DNA]</scope>
    <source>
        <strain evidence="2 3">PLAD-142S6K</strain>
    </source>
</reference>
<protein>
    <submittedName>
        <fullName evidence="2">Glycosyltransferase family 2 protein</fullName>
        <ecNumber evidence="2">2.4.-.-</ecNumber>
    </submittedName>
</protein>
<dbReference type="Proteomes" id="UP001598114">
    <property type="component" value="Unassembled WGS sequence"/>
</dbReference>
<keyword evidence="2" id="KW-0808">Transferase</keyword>
<dbReference type="InterPro" id="IPR001173">
    <property type="entry name" value="Glyco_trans_2-like"/>
</dbReference>
<keyword evidence="3" id="KW-1185">Reference proteome</keyword>
<dbReference type="Gene3D" id="3.90.550.10">
    <property type="entry name" value="Spore Coat Polysaccharide Biosynthesis Protein SpsA, Chain A"/>
    <property type="match status" value="1"/>
</dbReference>
<proteinExistence type="predicted"/>
<feature type="domain" description="Glycosyltransferase 2-like" evidence="1">
    <location>
        <begin position="23"/>
        <end position="191"/>
    </location>
</feature>
<dbReference type="Pfam" id="PF00535">
    <property type="entry name" value="Glycos_transf_2"/>
    <property type="match status" value="1"/>
</dbReference>
<dbReference type="PANTHER" id="PTHR22916:SF3">
    <property type="entry name" value="UDP-GLCNAC:BETAGAL BETA-1,3-N-ACETYLGLUCOSAMINYLTRANSFERASE-LIKE PROTEIN 1"/>
    <property type="match status" value="1"/>
</dbReference>
<dbReference type="RefSeq" id="WP_377975070.1">
    <property type="nucleotide sequence ID" value="NZ_JBBKYA010000002.1"/>
</dbReference>
<dbReference type="EC" id="2.4.-.-" evidence="2"/>
<gene>
    <name evidence="2" type="ORF">SKC38_03310</name>
</gene>
<name>A0ABW6CWE6_9BACT</name>
<sequence length="342" mass="39999">MNFDYLNKDIYGQPTLTEHPKVSICVISYNHQNYVKTCLNSILEQKVDFAFEIILGEDCSKDQTAEIIKQYADQYPHLIKAYIRQKNVGAKTNFLHCFLQCKGEYIVFIEADDYWTDPLKLQRQVDFLDQHPHASACFHNAQIIFEDGSNREPVLINPIDQKPWVESADFLVEKETWFMATAAVMMRRKFAQPLPEWFLHSKSGDIPLYVILAEQGPIGYLPEVMSVYRKNEGGISMTDHVHADAFIKNRIFMYSSINAHTKYKYNHLIKPILQAYYLMRMDCHENKSNKAKQAFYFSRATLLNPPRTAKDWKSYLKTNLLSPKNLLTYLNFRSKLNKIIKR</sequence>
<evidence type="ECO:0000259" key="1">
    <source>
        <dbReference type="Pfam" id="PF00535"/>
    </source>
</evidence>
<evidence type="ECO:0000313" key="3">
    <source>
        <dbReference type="Proteomes" id="UP001598114"/>
    </source>
</evidence>
<organism evidence="2 3">
    <name type="scientific">Aquirufa echingensis</name>
    <dbReference type="NCBI Taxonomy" id="3096516"/>
    <lineage>
        <taxon>Bacteria</taxon>
        <taxon>Pseudomonadati</taxon>
        <taxon>Bacteroidota</taxon>
        <taxon>Cytophagia</taxon>
        <taxon>Cytophagales</taxon>
        <taxon>Flectobacillaceae</taxon>
        <taxon>Aquirufa</taxon>
    </lineage>
</organism>
<dbReference type="SUPFAM" id="SSF53448">
    <property type="entry name" value="Nucleotide-diphospho-sugar transferases"/>
    <property type="match status" value="1"/>
</dbReference>
<keyword evidence="2" id="KW-0328">Glycosyltransferase</keyword>
<dbReference type="EMBL" id="JBBKYA010000002">
    <property type="protein sequence ID" value="MFD3275250.1"/>
    <property type="molecule type" value="Genomic_DNA"/>
</dbReference>
<comment type="caution">
    <text evidence="2">The sequence shown here is derived from an EMBL/GenBank/DDBJ whole genome shotgun (WGS) entry which is preliminary data.</text>
</comment>
<dbReference type="InterPro" id="IPR029044">
    <property type="entry name" value="Nucleotide-diphossugar_trans"/>
</dbReference>
<dbReference type="PANTHER" id="PTHR22916">
    <property type="entry name" value="GLYCOSYLTRANSFERASE"/>
    <property type="match status" value="1"/>
</dbReference>
<accession>A0ABW6CWE6</accession>